<dbReference type="OrthoDB" id="5967843at2759"/>
<reference evidence="4 5" key="1">
    <citation type="journal article" date="2020" name="ISME J.">
        <title>Uncovering the hidden diversity of litter-decomposition mechanisms in mushroom-forming fungi.</title>
        <authorList>
            <person name="Floudas D."/>
            <person name="Bentzer J."/>
            <person name="Ahren D."/>
            <person name="Johansson T."/>
            <person name="Persson P."/>
            <person name="Tunlid A."/>
        </authorList>
    </citation>
    <scope>NUCLEOTIDE SEQUENCE [LARGE SCALE GENOMIC DNA]</scope>
    <source>
        <strain evidence="4 5">CBS 101986</strain>
    </source>
</reference>
<keyword evidence="1" id="KW-0677">Repeat</keyword>
<sequence length="567" mass="62900">MLSMSSSQNLLASTAFPDSKPMSKNLRKIRKEMLQNDSRPRVSFLEKGKNILVNNSDMTAIGEVKHVRNYYIDNTAAANSGTSDQGLYTLSRVIAHGAMHDSSERFPPPRCDLAENQPIIGAISAWATDLTASASVLWVTSPPEADKSLLTGIAQTVAEQLVEQGRLGGCFFFDSHTLKRDRETALFSTLAYQIAMNKPEMRGHISSAMHLDPTFPTKSITIQLRDLITRPFRRMMFSSVINPQVSTIIIDALMDCSTPTVQLEILRLILAEVEQKTPIPLRFLILSEPKEYIRDFFEDYAAAKLVLRIDLDIKEKVDPQSNRPRSPNHELMCRSMPSATPEVMSLLQSHFSQRPSPPKPMRPEAKIRIKGFSPVDVVMNSSKGSTPASSRMQVSGASLTHIHPSRASSSASSPMSVDPVSHFSSLRSAMSVDPKSIPRSRGSSHHTLAAWTTRMEMTLELPNNRGRATSVAKKPESYFHDDDDDVQDHWDWGDGESVPVPIPLTRRKSPLRPYGRVISSLPGKSWQLVESGADGPTGFWASELRHTHRPHDPPRPQAAGLAKRPDS</sequence>
<gene>
    <name evidence="4" type="ORF">D9619_009019</name>
</gene>
<keyword evidence="5" id="KW-1185">Reference proteome</keyword>
<feature type="region of interest" description="Disordered" evidence="2">
    <location>
        <begin position="529"/>
        <end position="567"/>
    </location>
</feature>
<proteinExistence type="predicted"/>
<accession>A0A8H5BTX8</accession>
<dbReference type="AlphaFoldDB" id="A0A8H5BTX8"/>
<name>A0A8H5BTX8_9AGAR</name>
<evidence type="ECO:0000259" key="3">
    <source>
        <dbReference type="Pfam" id="PF24883"/>
    </source>
</evidence>
<evidence type="ECO:0000256" key="2">
    <source>
        <dbReference type="SAM" id="MobiDB-lite"/>
    </source>
</evidence>
<feature type="compositionally biased region" description="Polar residues" evidence="2">
    <location>
        <begin position="1"/>
        <end position="12"/>
    </location>
</feature>
<comment type="caution">
    <text evidence="4">The sequence shown here is derived from an EMBL/GenBank/DDBJ whole genome shotgun (WGS) entry which is preliminary data.</text>
</comment>
<feature type="domain" description="Nephrocystin 3-like N-terminal" evidence="3">
    <location>
        <begin position="124"/>
        <end position="287"/>
    </location>
</feature>
<evidence type="ECO:0000313" key="4">
    <source>
        <dbReference type="EMBL" id="KAF5329268.1"/>
    </source>
</evidence>
<evidence type="ECO:0000313" key="5">
    <source>
        <dbReference type="Proteomes" id="UP000567179"/>
    </source>
</evidence>
<protein>
    <recommendedName>
        <fullName evidence="3">Nephrocystin 3-like N-terminal domain-containing protein</fullName>
    </recommendedName>
</protein>
<dbReference type="Proteomes" id="UP000567179">
    <property type="component" value="Unassembled WGS sequence"/>
</dbReference>
<dbReference type="EMBL" id="JAACJJ010000002">
    <property type="protein sequence ID" value="KAF5329268.1"/>
    <property type="molecule type" value="Genomic_DNA"/>
</dbReference>
<organism evidence="4 5">
    <name type="scientific">Psilocybe cf. subviscida</name>
    <dbReference type="NCBI Taxonomy" id="2480587"/>
    <lineage>
        <taxon>Eukaryota</taxon>
        <taxon>Fungi</taxon>
        <taxon>Dikarya</taxon>
        <taxon>Basidiomycota</taxon>
        <taxon>Agaricomycotina</taxon>
        <taxon>Agaricomycetes</taxon>
        <taxon>Agaricomycetidae</taxon>
        <taxon>Agaricales</taxon>
        <taxon>Agaricineae</taxon>
        <taxon>Strophariaceae</taxon>
        <taxon>Psilocybe</taxon>
    </lineage>
</organism>
<dbReference type="InterPro" id="IPR056884">
    <property type="entry name" value="NPHP3-like_N"/>
</dbReference>
<dbReference type="Pfam" id="PF24883">
    <property type="entry name" value="NPHP3_N"/>
    <property type="match status" value="1"/>
</dbReference>
<feature type="region of interest" description="Disordered" evidence="2">
    <location>
        <begin position="1"/>
        <end position="23"/>
    </location>
</feature>
<evidence type="ECO:0000256" key="1">
    <source>
        <dbReference type="ARBA" id="ARBA00022737"/>
    </source>
</evidence>